<gene>
    <name evidence="3" type="ORF">BW733_11260</name>
</gene>
<dbReference type="Pfam" id="PF11795">
    <property type="entry name" value="DUF3322"/>
    <property type="match status" value="1"/>
</dbReference>
<proteinExistence type="predicted"/>
<name>A0A1Q2CYX0_9ACTN</name>
<reference evidence="3 4" key="1">
    <citation type="journal article" date="2008" name="Int. J. Syst. Evol. Microbiol.">
        <title>Tessaracoccus flavescens sp. nov., isolated from marine sediment.</title>
        <authorList>
            <person name="Lee D.W."/>
            <person name="Lee S.D."/>
        </authorList>
    </citation>
    <scope>NUCLEOTIDE SEQUENCE [LARGE SCALE GENOMIC DNA]</scope>
    <source>
        <strain evidence="3 4">SST-39T</strain>
    </source>
</reference>
<evidence type="ECO:0000313" key="4">
    <source>
        <dbReference type="Proteomes" id="UP000188235"/>
    </source>
</evidence>
<feature type="domain" description="DUF3322" evidence="2">
    <location>
        <begin position="5"/>
        <end position="189"/>
    </location>
</feature>
<dbReference type="OrthoDB" id="322908at2"/>
<dbReference type="InterPro" id="IPR024537">
    <property type="entry name" value="DUF3322"/>
</dbReference>
<dbReference type="Pfam" id="PF09983">
    <property type="entry name" value="JetD_C"/>
    <property type="match status" value="1"/>
</dbReference>
<dbReference type="InterPro" id="IPR014544">
    <property type="entry name" value="UCP028408"/>
</dbReference>
<dbReference type="Proteomes" id="UP000188235">
    <property type="component" value="Chromosome"/>
</dbReference>
<dbReference type="EMBL" id="CP019607">
    <property type="protein sequence ID" value="AQP51322.1"/>
    <property type="molecule type" value="Genomic_DNA"/>
</dbReference>
<evidence type="ECO:0000313" key="3">
    <source>
        <dbReference type="EMBL" id="AQP51322.1"/>
    </source>
</evidence>
<organism evidence="3 4">
    <name type="scientific">Tessaracoccus flavescens</name>
    <dbReference type="NCBI Taxonomy" id="399497"/>
    <lineage>
        <taxon>Bacteria</taxon>
        <taxon>Bacillati</taxon>
        <taxon>Actinomycetota</taxon>
        <taxon>Actinomycetes</taxon>
        <taxon>Propionibacteriales</taxon>
        <taxon>Propionibacteriaceae</taxon>
        <taxon>Tessaracoccus</taxon>
    </lineage>
</organism>
<dbReference type="STRING" id="399497.BW733_11260"/>
<sequence>MRTVEQLRALAVRVWPRRFPGWLAESLDGEPTPLSWPLQPPSEREALAGPDRVAAWATAWQHFSERDDVTLEWVTRRWPSMGRQRLPQRVSVGPRAVAGLSGQRAGWSIACEVVAMLAHGWPQAPLVDGVSEAARGLVKLRADDVGRLASVLGWLSANPDSGLFERELPVEGVDTKWFERHRSVVEPLADAIIGGTGLRRHGVRFRVRDLDPSSPGAADFSVTLEELKLLSMRPARVLISENLTTVATLPPLTGTIAVHGMGFAASSLADVAWIRSADVFYWGDLDSYGFQILGQTRSVLPQVRSVLMDSDTLASARALAVAEPRTFKGEIGHLTLAERSTLALIRAEGLRLEQERIPRAAAHSAILEALA</sequence>
<dbReference type="PIRSF" id="PIRSF028408">
    <property type="entry name" value="UCP028408"/>
    <property type="match status" value="1"/>
</dbReference>
<dbReference type="AlphaFoldDB" id="A0A1Q2CYX0"/>
<evidence type="ECO:0000259" key="1">
    <source>
        <dbReference type="Pfam" id="PF09983"/>
    </source>
</evidence>
<evidence type="ECO:0000259" key="2">
    <source>
        <dbReference type="Pfam" id="PF11795"/>
    </source>
</evidence>
<protein>
    <recommendedName>
        <fullName evidence="5">Wadjet protein JetD C-terminal domain-containing protein</fullName>
    </recommendedName>
</protein>
<dbReference type="KEGG" id="tfa:BW733_11260"/>
<accession>A0A1Q2CYX0</accession>
<evidence type="ECO:0008006" key="5">
    <source>
        <dbReference type="Google" id="ProtNLM"/>
    </source>
</evidence>
<feature type="domain" description="Wadjet protein JetD C-terminal" evidence="1">
    <location>
        <begin position="197"/>
        <end position="364"/>
    </location>
</feature>
<keyword evidence="4" id="KW-1185">Reference proteome</keyword>
<dbReference type="InterPro" id="IPR024534">
    <property type="entry name" value="JetD_C"/>
</dbReference>